<keyword evidence="1" id="KW-0812">Transmembrane</keyword>
<dbReference type="EMBL" id="FUYG01000004">
    <property type="protein sequence ID" value="SKA92959.1"/>
    <property type="molecule type" value="Genomic_DNA"/>
</dbReference>
<accession>A0A1T4XTR0</accession>
<name>A0A1T4XTR0_9MICO</name>
<sequence length="177" mass="18671">MLLQCAAFGALTAVLIVAMSPITSSVALASPIAYSLVGSISSLGPLVAARWLRAPGSLLLTALVASLLALPFTALGFLIVVALGLPALTAELVLLAGRFYSRPRERFWYLAAAALALVLFAISLVVIDPAVMSAWVVVFTFVGRMLSVLLLASLAVRIERALSRAGVRRRHRGRDSS</sequence>
<feature type="transmembrane region" description="Helical" evidence="1">
    <location>
        <begin position="133"/>
        <end position="156"/>
    </location>
</feature>
<keyword evidence="1" id="KW-0472">Membrane</keyword>
<evidence type="ECO:0000256" key="1">
    <source>
        <dbReference type="SAM" id="Phobius"/>
    </source>
</evidence>
<protein>
    <submittedName>
        <fullName evidence="2">Uncharacterized protein</fullName>
    </submittedName>
</protein>
<feature type="transmembrane region" description="Helical" evidence="1">
    <location>
        <begin position="107"/>
        <end position="127"/>
    </location>
</feature>
<dbReference type="AlphaFoldDB" id="A0A1T4XTR0"/>
<feature type="transmembrane region" description="Helical" evidence="1">
    <location>
        <begin position="62"/>
        <end position="95"/>
    </location>
</feature>
<reference evidence="3" key="1">
    <citation type="submission" date="2017-02" db="EMBL/GenBank/DDBJ databases">
        <authorList>
            <person name="Varghese N."/>
            <person name="Submissions S."/>
        </authorList>
    </citation>
    <scope>NUCLEOTIDE SEQUENCE [LARGE SCALE GENOMIC DNA]</scope>
    <source>
        <strain evidence="3">VKM Ac-2052</strain>
    </source>
</reference>
<evidence type="ECO:0000313" key="3">
    <source>
        <dbReference type="Proteomes" id="UP000189735"/>
    </source>
</evidence>
<keyword evidence="1" id="KW-1133">Transmembrane helix</keyword>
<dbReference type="Proteomes" id="UP000189735">
    <property type="component" value="Unassembled WGS sequence"/>
</dbReference>
<gene>
    <name evidence="2" type="ORF">SAMN06295879_1597</name>
</gene>
<evidence type="ECO:0000313" key="2">
    <source>
        <dbReference type="EMBL" id="SKA92959.1"/>
    </source>
</evidence>
<proteinExistence type="predicted"/>
<organism evidence="2 3">
    <name type="scientific">Agreia bicolorata</name>
    <dbReference type="NCBI Taxonomy" id="110935"/>
    <lineage>
        <taxon>Bacteria</taxon>
        <taxon>Bacillati</taxon>
        <taxon>Actinomycetota</taxon>
        <taxon>Actinomycetes</taxon>
        <taxon>Micrococcales</taxon>
        <taxon>Microbacteriaceae</taxon>
        <taxon>Agreia</taxon>
    </lineage>
</organism>